<proteinExistence type="predicted"/>
<sequence>MMQQKLAFQENSFFIAKTQNRLVCPCLKYCKNMQRKTIISEIKFHKNLLSSKQCVEESQKCGC</sequence>
<evidence type="ECO:0000313" key="1">
    <source>
        <dbReference type="EMBL" id="CEK67584.1"/>
    </source>
</evidence>
<reference evidence="1" key="1">
    <citation type="submission" date="2014-12" db="EMBL/GenBank/DDBJ databases">
        <title>Insight into the proteome of Arion vulgaris.</title>
        <authorList>
            <person name="Aradska J."/>
            <person name="Bulat T."/>
            <person name="Smidak R."/>
            <person name="Sarate P."/>
            <person name="Gangsoo J."/>
            <person name="Sialana F."/>
            <person name="Bilban M."/>
            <person name="Lubec G."/>
        </authorList>
    </citation>
    <scope>NUCLEOTIDE SEQUENCE</scope>
    <source>
        <tissue evidence="1">Skin</tissue>
    </source>
</reference>
<name>A0A0B6ZG57_9EUPU</name>
<accession>A0A0B6ZG57</accession>
<organism evidence="1">
    <name type="scientific">Arion vulgaris</name>
    <dbReference type="NCBI Taxonomy" id="1028688"/>
    <lineage>
        <taxon>Eukaryota</taxon>
        <taxon>Metazoa</taxon>
        <taxon>Spiralia</taxon>
        <taxon>Lophotrochozoa</taxon>
        <taxon>Mollusca</taxon>
        <taxon>Gastropoda</taxon>
        <taxon>Heterobranchia</taxon>
        <taxon>Euthyneura</taxon>
        <taxon>Panpulmonata</taxon>
        <taxon>Eupulmonata</taxon>
        <taxon>Stylommatophora</taxon>
        <taxon>Helicina</taxon>
        <taxon>Arionoidea</taxon>
        <taxon>Arionidae</taxon>
        <taxon>Arion</taxon>
    </lineage>
</organism>
<dbReference type="EMBL" id="HACG01020719">
    <property type="protein sequence ID" value="CEK67584.1"/>
    <property type="molecule type" value="Transcribed_RNA"/>
</dbReference>
<dbReference type="AlphaFoldDB" id="A0A0B6ZG57"/>
<gene>
    <name evidence="1" type="primary">ORF63180</name>
</gene>
<protein>
    <submittedName>
        <fullName evidence="1">Uncharacterized protein</fullName>
    </submittedName>
</protein>